<gene>
    <name evidence="2" type="ORF">DES52_11394</name>
</gene>
<evidence type="ECO:0000313" key="3">
    <source>
        <dbReference type="Proteomes" id="UP000248326"/>
    </source>
</evidence>
<keyword evidence="3" id="KW-1185">Reference proteome</keyword>
<comment type="caution">
    <text evidence="2">The sequence shown here is derived from an EMBL/GenBank/DDBJ whole genome shotgun (WGS) entry which is preliminary data.</text>
</comment>
<evidence type="ECO:0000313" key="2">
    <source>
        <dbReference type="EMBL" id="PYE52048.1"/>
    </source>
</evidence>
<dbReference type="RefSeq" id="WP_110887816.1">
    <property type="nucleotide sequence ID" value="NZ_QJSX01000013.1"/>
</dbReference>
<dbReference type="AlphaFoldDB" id="A0A318S4P9"/>
<protein>
    <submittedName>
        <fullName evidence="2">Uncharacterized protein</fullName>
    </submittedName>
</protein>
<feature type="region of interest" description="Disordered" evidence="1">
    <location>
        <begin position="1"/>
        <end position="70"/>
    </location>
</feature>
<dbReference type="OrthoDB" id="9943986at2"/>
<dbReference type="EMBL" id="QJSX01000013">
    <property type="protein sequence ID" value="PYE52048.1"/>
    <property type="molecule type" value="Genomic_DNA"/>
</dbReference>
<dbReference type="Proteomes" id="UP000248326">
    <property type="component" value="Unassembled WGS sequence"/>
</dbReference>
<proteinExistence type="predicted"/>
<sequence>MSGRFANLKNLHLDDAETPEPLQGTATPPEAVQTTVPPPEPHVSDAPPSEPVAPPEVTTSSAPAKAARPWDAIEAPSEPLKALNGRVPRSVRLAFDRALTDAMDALRVDVTVDLAVEALARLVVDDEETRERWMHKMWELKRQRRS</sequence>
<organism evidence="2 3">
    <name type="scientific">Deinococcus yavapaiensis KR-236</name>
    <dbReference type="NCBI Taxonomy" id="694435"/>
    <lineage>
        <taxon>Bacteria</taxon>
        <taxon>Thermotogati</taxon>
        <taxon>Deinococcota</taxon>
        <taxon>Deinococci</taxon>
        <taxon>Deinococcales</taxon>
        <taxon>Deinococcaceae</taxon>
        <taxon>Deinococcus</taxon>
    </lineage>
</organism>
<evidence type="ECO:0000256" key="1">
    <source>
        <dbReference type="SAM" id="MobiDB-lite"/>
    </source>
</evidence>
<name>A0A318S4P9_9DEIO</name>
<accession>A0A318S4P9</accession>
<reference evidence="2 3" key="1">
    <citation type="submission" date="2018-06" db="EMBL/GenBank/DDBJ databases">
        <title>Genomic Encyclopedia of Type Strains, Phase IV (KMG-IV): sequencing the most valuable type-strain genomes for metagenomic binning, comparative biology and taxonomic classification.</title>
        <authorList>
            <person name="Goeker M."/>
        </authorList>
    </citation>
    <scope>NUCLEOTIDE SEQUENCE [LARGE SCALE GENOMIC DNA]</scope>
    <source>
        <strain evidence="2 3">DSM 18048</strain>
    </source>
</reference>